<dbReference type="Proteomes" id="UP000028500">
    <property type="component" value="Unassembled WGS sequence"/>
</dbReference>
<keyword evidence="2" id="KW-1185">Reference proteome</keyword>
<accession>A0A077PHL5</accession>
<comment type="caution">
    <text evidence="1">The sequence shown here is derived from an EMBL/GenBank/DDBJ whole genome shotgun (WGS) entry which is preliminary data.</text>
</comment>
<protein>
    <submittedName>
        <fullName evidence="1">Uncharacterized protein</fullName>
    </submittedName>
</protein>
<dbReference type="AlphaFoldDB" id="A0A077PHL5"/>
<gene>
    <name evidence="1" type="ORF">XBKQ1_1970003</name>
</gene>
<organism evidence="1 2">
    <name type="scientific">Xenorhabdus bovienii str. kraussei Quebec</name>
    <dbReference type="NCBI Taxonomy" id="1398203"/>
    <lineage>
        <taxon>Bacteria</taxon>
        <taxon>Pseudomonadati</taxon>
        <taxon>Pseudomonadota</taxon>
        <taxon>Gammaproteobacteria</taxon>
        <taxon>Enterobacterales</taxon>
        <taxon>Morganellaceae</taxon>
        <taxon>Xenorhabdus</taxon>
    </lineage>
</organism>
<proteinExistence type="predicted"/>
<evidence type="ECO:0000313" key="2">
    <source>
        <dbReference type="Proteomes" id="UP000028500"/>
    </source>
</evidence>
<dbReference type="RefSeq" id="WP_038247304.1">
    <property type="nucleotide sequence ID" value="NZ_CAWLZI010000184.1"/>
</dbReference>
<dbReference type="HOGENOM" id="CLU_135699_0_0_6"/>
<name>A0A077PHL5_XENBV</name>
<evidence type="ECO:0000313" key="1">
    <source>
        <dbReference type="EMBL" id="CDH19234.1"/>
    </source>
</evidence>
<sequence>MGKKTLSLKQAEYRTQLAASVFTFILEKSPKECTIELNNLILLARDINQEIQQALLKHTPQPLLLTLLGYVVNRHQKAIPLDQAMYRAGLAISLFEIILDQIGRDCSEELRDLLALACDFNQDVYHALCAVVHIAKVDNLLRGLSIGVDREQLNTDFFHFRCGCLAA</sequence>
<reference evidence="1" key="1">
    <citation type="submission" date="2013-07" db="EMBL/GenBank/DDBJ databases">
        <title>Sub-species coevolution in mutualistic symbiosis.</title>
        <authorList>
            <person name="Murfin K."/>
            <person name="Klassen J."/>
            <person name="Lee M."/>
            <person name="Forst S."/>
            <person name="Stock P."/>
            <person name="Goodrich-Blair H."/>
        </authorList>
    </citation>
    <scope>NUCLEOTIDE SEQUENCE [LARGE SCALE GENOMIC DNA]</scope>
    <source>
        <strain evidence="1">Kraussei Quebec</strain>
    </source>
</reference>
<dbReference type="EMBL" id="CBSY010000109">
    <property type="protein sequence ID" value="CDH19234.1"/>
    <property type="molecule type" value="Genomic_DNA"/>
</dbReference>